<evidence type="ECO:0000313" key="3">
    <source>
        <dbReference type="Proteomes" id="UP000280344"/>
    </source>
</evidence>
<dbReference type="KEGG" id="flh:EJ997_07455"/>
<dbReference type="InterPro" id="IPR050679">
    <property type="entry name" value="Bact_HTH_transcr_reg"/>
</dbReference>
<protein>
    <submittedName>
        <fullName evidence="2">GntR family transcriptional regulator</fullName>
    </submittedName>
</protein>
<dbReference type="PANTHER" id="PTHR44846:SF1">
    <property type="entry name" value="MANNOSYL-D-GLYCERATE TRANSPORT_METABOLISM SYSTEM REPRESSOR MNGR-RELATED"/>
    <property type="match status" value="1"/>
</dbReference>
<proteinExistence type="predicted"/>
<dbReference type="GO" id="GO:0045892">
    <property type="term" value="P:negative regulation of DNA-templated transcription"/>
    <property type="evidence" value="ECO:0007669"/>
    <property type="project" value="TreeGrafter"/>
</dbReference>
<dbReference type="GO" id="GO:0003677">
    <property type="term" value="F:DNA binding"/>
    <property type="evidence" value="ECO:0007669"/>
    <property type="project" value="InterPro"/>
</dbReference>
<sequence>MTVRGVLNVLADEGLLHRVPGKGAFVSEPKIATTSPAYQGIRQQLEDRGYTTQTELLSFDLVAALDTIADFFGIPKKSPVYQISRRRFLEGKPVTIHRSWVSADLAPSLDRFDVVERQLCEVLSTEFALNVKNTDESLEVILASEKEAWLLGAEPGAPLLKLVDQLRDERGRRYEYTNLLMRSDRMKLEFHFES</sequence>
<name>A0A3S9PXY9_9ACTO</name>
<dbReference type="Gene3D" id="3.40.1410.10">
    <property type="entry name" value="Chorismate lyase-like"/>
    <property type="match status" value="1"/>
</dbReference>
<dbReference type="InterPro" id="IPR011663">
    <property type="entry name" value="UTRA"/>
</dbReference>
<evidence type="ECO:0000259" key="1">
    <source>
        <dbReference type="SMART" id="SM00866"/>
    </source>
</evidence>
<dbReference type="RefSeq" id="WP_126703998.1">
    <property type="nucleotide sequence ID" value="NZ_CP034593.1"/>
</dbReference>
<organism evidence="2 3">
    <name type="scientific">Flaviflexus ciconiae</name>
    <dbReference type="NCBI Taxonomy" id="2496867"/>
    <lineage>
        <taxon>Bacteria</taxon>
        <taxon>Bacillati</taxon>
        <taxon>Actinomycetota</taxon>
        <taxon>Actinomycetes</taxon>
        <taxon>Actinomycetales</taxon>
        <taxon>Actinomycetaceae</taxon>
        <taxon>Flaviflexus</taxon>
    </lineage>
</organism>
<dbReference type="AlphaFoldDB" id="A0A3S9PXY9"/>
<dbReference type="OrthoDB" id="7363114at2"/>
<dbReference type="Proteomes" id="UP000280344">
    <property type="component" value="Chromosome"/>
</dbReference>
<dbReference type="SMART" id="SM00866">
    <property type="entry name" value="UTRA"/>
    <property type="match status" value="1"/>
</dbReference>
<dbReference type="InterPro" id="IPR036388">
    <property type="entry name" value="WH-like_DNA-bd_sf"/>
</dbReference>
<evidence type="ECO:0000313" key="2">
    <source>
        <dbReference type="EMBL" id="AZQ77194.1"/>
    </source>
</evidence>
<dbReference type="PANTHER" id="PTHR44846">
    <property type="entry name" value="MANNOSYL-D-GLYCERATE TRANSPORT/METABOLISM SYSTEM REPRESSOR MNGR-RELATED"/>
    <property type="match status" value="1"/>
</dbReference>
<gene>
    <name evidence="2" type="ORF">EJ997_07455</name>
</gene>
<dbReference type="SUPFAM" id="SSF64288">
    <property type="entry name" value="Chorismate lyase-like"/>
    <property type="match status" value="1"/>
</dbReference>
<reference evidence="2 3" key="1">
    <citation type="submission" date="2018-12" db="EMBL/GenBank/DDBJ databases">
        <title>Complete genome sequence of Flaviflexus sp. H23T48.</title>
        <authorList>
            <person name="Bae J.-W."/>
            <person name="Lee J.-Y."/>
        </authorList>
    </citation>
    <scope>NUCLEOTIDE SEQUENCE [LARGE SCALE GENOMIC DNA]</scope>
    <source>
        <strain evidence="2 3">H23T48</strain>
    </source>
</reference>
<dbReference type="Gene3D" id="1.10.10.10">
    <property type="entry name" value="Winged helix-like DNA-binding domain superfamily/Winged helix DNA-binding domain"/>
    <property type="match status" value="1"/>
</dbReference>
<dbReference type="Pfam" id="PF07702">
    <property type="entry name" value="UTRA"/>
    <property type="match status" value="1"/>
</dbReference>
<keyword evidence="3" id="KW-1185">Reference proteome</keyword>
<feature type="domain" description="UbiC transcription regulator-associated" evidence="1">
    <location>
        <begin position="47"/>
        <end position="187"/>
    </location>
</feature>
<dbReference type="InterPro" id="IPR028978">
    <property type="entry name" value="Chorismate_lyase_/UTRA_dom_sf"/>
</dbReference>
<dbReference type="EMBL" id="CP034593">
    <property type="protein sequence ID" value="AZQ77194.1"/>
    <property type="molecule type" value="Genomic_DNA"/>
</dbReference>
<accession>A0A3S9PXY9</accession>